<name>A0A167SW35_9AGAM</name>
<evidence type="ECO:0000313" key="2">
    <source>
        <dbReference type="EMBL" id="KZP02304.1"/>
    </source>
</evidence>
<dbReference type="AlphaFoldDB" id="A0A167SW35"/>
<dbReference type="InterPro" id="IPR005824">
    <property type="entry name" value="KOW"/>
</dbReference>
<dbReference type="InterPro" id="IPR008991">
    <property type="entry name" value="Translation_prot_SH3-like_sf"/>
</dbReference>
<keyword evidence="3" id="KW-1185">Reference proteome</keyword>
<dbReference type="SUPFAM" id="SSF50104">
    <property type="entry name" value="Translation proteins SH3-like domain"/>
    <property type="match status" value="1"/>
</dbReference>
<feature type="domain" description="KOW" evidence="1">
    <location>
        <begin position="81"/>
        <end position="108"/>
    </location>
</feature>
<dbReference type="OrthoDB" id="2664062at2759"/>
<dbReference type="Proteomes" id="UP000076532">
    <property type="component" value="Unassembled WGS sequence"/>
</dbReference>
<proteinExistence type="predicted"/>
<organism evidence="2 3">
    <name type="scientific">Athelia psychrophila</name>
    <dbReference type="NCBI Taxonomy" id="1759441"/>
    <lineage>
        <taxon>Eukaryota</taxon>
        <taxon>Fungi</taxon>
        <taxon>Dikarya</taxon>
        <taxon>Basidiomycota</taxon>
        <taxon>Agaricomycotina</taxon>
        <taxon>Agaricomycetes</taxon>
        <taxon>Agaricomycetidae</taxon>
        <taxon>Atheliales</taxon>
        <taxon>Atheliaceae</taxon>
        <taxon>Athelia</taxon>
    </lineage>
</organism>
<dbReference type="EMBL" id="KV418722">
    <property type="protein sequence ID" value="KZP02304.1"/>
    <property type="molecule type" value="Genomic_DNA"/>
</dbReference>
<evidence type="ECO:0000259" key="1">
    <source>
        <dbReference type="SMART" id="SM00739"/>
    </source>
</evidence>
<gene>
    <name evidence="2" type="ORF">FIBSPDRAFT_970170</name>
</gene>
<dbReference type="SMART" id="SM00739">
    <property type="entry name" value="KOW"/>
    <property type="match status" value="2"/>
</dbReference>
<accession>A0A167SW35</accession>
<sequence length="451" mass="49677">MVAFVNSRVWPAIILPQFVALHWKEGDKAYFYAGSRGTVASPGSATTGTQKAIVRPECDGQGNGNVTGECIPIDITDLYRRWTVGDGVKVVAGVNMGKEGLVVQVFDDPPSIDFLDRDSLISVSVPSDYVESFKSDSGALQRLDEASGAHDQLIRESKSPLLNLRVYVVSGPDKGKLGEIRDASGADHRFLVNSVFMTAEIPRRYLRRELAIALEGNVEGSRLDTKSDEELLREVHYARIHRQAIDRQMAERGNTPEPVAESSISQSNLLDSFGVSPVRGEDFLCPSQSMPIYNIGVNPEFPEWPSAPEQTSFLLDSSLWTAIGSRQIHVRFRATYDQGRWTSRIGITCPSAHTGPQGQTETGAVALEMTNKKSARVTDVVDAQHLYPAPPTKKNLDCVPLQGDHRSRLAKVWKINQSAQTATLVSHSSNSEKWDEKLDNLCWVENVLSKS</sequence>
<protein>
    <recommendedName>
        <fullName evidence="1">KOW domain-containing protein</fullName>
    </recommendedName>
</protein>
<reference evidence="2 3" key="1">
    <citation type="journal article" date="2016" name="Mol. Biol. Evol.">
        <title>Comparative Genomics of Early-Diverging Mushroom-Forming Fungi Provides Insights into the Origins of Lignocellulose Decay Capabilities.</title>
        <authorList>
            <person name="Nagy L.G."/>
            <person name="Riley R."/>
            <person name="Tritt A."/>
            <person name="Adam C."/>
            <person name="Daum C."/>
            <person name="Floudas D."/>
            <person name="Sun H."/>
            <person name="Yadav J.S."/>
            <person name="Pangilinan J."/>
            <person name="Larsson K.H."/>
            <person name="Matsuura K."/>
            <person name="Barry K."/>
            <person name="Labutti K."/>
            <person name="Kuo R."/>
            <person name="Ohm R.A."/>
            <person name="Bhattacharya S.S."/>
            <person name="Shirouzu T."/>
            <person name="Yoshinaga Y."/>
            <person name="Martin F.M."/>
            <person name="Grigoriev I.V."/>
            <person name="Hibbett D.S."/>
        </authorList>
    </citation>
    <scope>NUCLEOTIDE SEQUENCE [LARGE SCALE GENOMIC DNA]</scope>
    <source>
        <strain evidence="2 3">CBS 109695</strain>
    </source>
</reference>
<evidence type="ECO:0000313" key="3">
    <source>
        <dbReference type="Proteomes" id="UP000076532"/>
    </source>
</evidence>
<feature type="domain" description="KOW" evidence="1">
    <location>
        <begin position="159"/>
        <end position="186"/>
    </location>
</feature>